<comment type="pathway">
    <text evidence="3">Sulfur metabolism; glutathione metabolism.</text>
</comment>
<keyword evidence="3" id="KW-0812">Transmembrane</keyword>
<name>A0AAV1NHA6_SCOSC</name>
<dbReference type="EC" id="3.4.19.13" evidence="3"/>
<feature type="binding site" evidence="2">
    <location>
        <begin position="520"/>
        <end position="521"/>
    </location>
    <ligand>
        <name>L-glutamate</name>
        <dbReference type="ChEBI" id="CHEBI:29985"/>
    </ligand>
</feature>
<dbReference type="GO" id="GO:0036374">
    <property type="term" value="F:glutathione hydrolase activity"/>
    <property type="evidence" value="ECO:0007669"/>
    <property type="project" value="UniProtKB-UniRule"/>
</dbReference>
<keyword evidence="3" id="KW-1133">Transmembrane helix</keyword>
<comment type="subcellular location">
    <subcellularLocation>
        <location evidence="3">Membrane</location>
        <topology evidence="3">Single-pass type II membrane protein</topology>
    </subcellularLocation>
</comment>
<evidence type="ECO:0000256" key="1">
    <source>
        <dbReference type="ARBA" id="ARBA00009381"/>
    </source>
</evidence>
<keyword evidence="3" id="KW-0808">Transferase</keyword>
<dbReference type="PRINTS" id="PR01210">
    <property type="entry name" value="GGTRANSPTASE"/>
</dbReference>
<feature type="compositionally biased region" description="Basic and acidic residues" evidence="4">
    <location>
        <begin position="40"/>
        <end position="51"/>
    </location>
</feature>
<feature type="binding site" evidence="2">
    <location>
        <position position="543"/>
    </location>
    <ligand>
        <name>L-glutamate</name>
        <dbReference type="ChEBI" id="CHEBI:29985"/>
    </ligand>
</feature>
<dbReference type="Gene3D" id="1.10.246.130">
    <property type="match status" value="1"/>
</dbReference>
<dbReference type="InterPro" id="IPR043137">
    <property type="entry name" value="GGT_ssub_C"/>
</dbReference>
<organism evidence="5 6">
    <name type="scientific">Scomber scombrus</name>
    <name type="common">Atlantic mackerel</name>
    <name type="synonym">Scomber vernalis</name>
    <dbReference type="NCBI Taxonomy" id="13677"/>
    <lineage>
        <taxon>Eukaryota</taxon>
        <taxon>Metazoa</taxon>
        <taxon>Chordata</taxon>
        <taxon>Craniata</taxon>
        <taxon>Vertebrata</taxon>
        <taxon>Euteleostomi</taxon>
        <taxon>Actinopterygii</taxon>
        <taxon>Neopterygii</taxon>
        <taxon>Teleostei</taxon>
        <taxon>Neoteleostei</taxon>
        <taxon>Acanthomorphata</taxon>
        <taxon>Pelagiaria</taxon>
        <taxon>Scombriformes</taxon>
        <taxon>Scombridae</taxon>
        <taxon>Scomber</taxon>
    </lineage>
</organism>
<dbReference type="Proteomes" id="UP001314229">
    <property type="component" value="Unassembled WGS sequence"/>
</dbReference>
<reference evidence="5 6" key="1">
    <citation type="submission" date="2024-01" db="EMBL/GenBank/DDBJ databases">
        <authorList>
            <person name="Alioto T."/>
            <person name="Alioto T."/>
            <person name="Gomez Garrido J."/>
        </authorList>
    </citation>
    <scope>NUCLEOTIDE SEQUENCE [LARGE SCALE GENOMIC DNA]</scope>
</reference>
<comment type="catalytic activity">
    <reaction evidence="3">
        <text>glutathione + H2O = L-cysteinylglycine + L-glutamate</text>
        <dbReference type="Rhea" id="RHEA:28807"/>
        <dbReference type="ChEBI" id="CHEBI:15377"/>
        <dbReference type="ChEBI" id="CHEBI:29985"/>
        <dbReference type="ChEBI" id="CHEBI:57925"/>
        <dbReference type="ChEBI" id="CHEBI:61694"/>
        <dbReference type="EC" id="3.4.19.13"/>
    </reaction>
</comment>
<proteinExistence type="inferred from homology"/>
<keyword evidence="3 5" id="KW-0378">Hydrolase</keyword>
<keyword evidence="3" id="KW-0012">Acyltransferase</keyword>
<dbReference type="SUPFAM" id="SSF56235">
    <property type="entry name" value="N-terminal nucleophile aminohydrolases (Ntn hydrolases)"/>
    <property type="match status" value="1"/>
</dbReference>
<feature type="region of interest" description="Disordered" evidence="4">
    <location>
        <begin position="21"/>
        <end position="51"/>
    </location>
</feature>
<dbReference type="GO" id="GO:0005886">
    <property type="term" value="C:plasma membrane"/>
    <property type="evidence" value="ECO:0007669"/>
    <property type="project" value="TreeGrafter"/>
</dbReference>
<feature type="transmembrane region" description="Helical" evidence="3">
    <location>
        <begin position="89"/>
        <end position="112"/>
    </location>
</feature>
<dbReference type="Pfam" id="PF01019">
    <property type="entry name" value="G_glu_transpept"/>
    <property type="match status" value="1"/>
</dbReference>
<dbReference type="InterPro" id="IPR029055">
    <property type="entry name" value="Ntn_hydrolases_N"/>
</dbReference>
<dbReference type="AlphaFoldDB" id="A0AAV1NHA6"/>
<protein>
    <recommendedName>
        <fullName evidence="3">Glutathione hydrolase</fullName>
        <ecNumber evidence="3">2.3.2.2</ecNumber>
        <ecNumber evidence="3">3.4.19.13</ecNumber>
    </recommendedName>
    <alternativeName>
        <fullName evidence="3">Gamma-glutamyltransferase</fullName>
    </alternativeName>
    <alternativeName>
        <fullName evidence="3">Gamma-glutamyltranspeptidase</fullName>
    </alternativeName>
</protein>
<dbReference type="PANTHER" id="PTHR11686:SF54">
    <property type="entry name" value="GLUTATHIONE HYDROLASE 7"/>
    <property type="match status" value="1"/>
</dbReference>
<keyword evidence="6" id="KW-1185">Reference proteome</keyword>
<evidence type="ECO:0000256" key="3">
    <source>
        <dbReference type="RuleBase" id="RU368068"/>
    </source>
</evidence>
<feature type="binding site" evidence="2">
    <location>
        <position position="493"/>
    </location>
    <ligand>
        <name>L-glutamate</name>
        <dbReference type="ChEBI" id="CHEBI:29985"/>
    </ligand>
</feature>
<dbReference type="Gene3D" id="3.60.20.40">
    <property type="match status" value="1"/>
</dbReference>
<evidence type="ECO:0000313" key="6">
    <source>
        <dbReference type="Proteomes" id="UP001314229"/>
    </source>
</evidence>
<evidence type="ECO:0000256" key="4">
    <source>
        <dbReference type="SAM" id="MobiDB-lite"/>
    </source>
</evidence>
<comment type="catalytic activity">
    <reaction evidence="3">
        <text>an S-substituted glutathione + H2O = an S-substituted L-cysteinylglycine + L-glutamate</text>
        <dbReference type="Rhea" id="RHEA:59468"/>
        <dbReference type="ChEBI" id="CHEBI:15377"/>
        <dbReference type="ChEBI" id="CHEBI:29985"/>
        <dbReference type="ChEBI" id="CHEBI:90779"/>
        <dbReference type="ChEBI" id="CHEBI:143103"/>
        <dbReference type="EC" id="3.4.19.13"/>
    </reaction>
</comment>
<dbReference type="InterPro" id="IPR000101">
    <property type="entry name" value="GGT_peptidase"/>
</dbReference>
<sequence>MEVSSDTKLNKQLTLKSYKSFGGSSQSADGLSPSDFTCESNKKHGEDTDLSHLPKEIPLKQLASGSSDLYDKDFLKDTNKDSSSQNTLICVYAASIIFATGVTIALILQIYLGESLVFIKGVLVSDHERCTALGQRVLRDHGSSVDAAIAATLCLGVVHPHVSGIGGGGVMMVHDIHSNKTRLIHFLGTAPTTLKEEMLQNGSELKAGLQVGVPGMLRGLHQAHRLYGSLSWKDVVTRAANVAREGFNVSHSLAEAILKVKGKKVMQRFRTVFLPEGRALRPGSFLRMPGLAGVLEAGLLNFYNGNLSQEMEDEVRASGGVLSREDITNYRVQVEQPVEVLFNEFIIKVPHPPSVGAVLVLALSLLERFHLSETNNTENQTYHQTTEALKASLAMARSLGDSKFNSSARELLFDILSKSHADVLRQRINHSKASLPKRYSSAVPSLQTEQVAGQVVVMGPDDLVVSVASSLSRPFGSRIMTQSGVILNSLILDFSWLNKTRGQVQTNQRNGVQPGKRPLSTLMPIIVVPAQQKCGIYMAVSGSDRNSLSMITQVLISLLSDSKEKNDSVSLRRLHSRLQPNRLLSVSEFPEEMGQKVKTSTAVQGIFRNKDIIKALPVPQLSK</sequence>
<dbReference type="PANTHER" id="PTHR11686">
    <property type="entry name" value="GAMMA GLUTAMYL TRANSPEPTIDASE"/>
    <property type="match status" value="1"/>
</dbReference>
<accession>A0AAV1NHA6</accession>
<dbReference type="GO" id="GO:0103068">
    <property type="term" value="F:leukotriene C4 gamma-glutamyl transferase activity"/>
    <property type="evidence" value="ECO:0007669"/>
    <property type="project" value="UniProtKB-EC"/>
</dbReference>
<evidence type="ECO:0000256" key="2">
    <source>
        <dbReference type="PIRSR" id="PIRSR600101-2"/>
    </source>
</evidence>
<dbReference type="EC" id="2.3.2.2" evidence="3"/>
<evidence type="ECO:0000313" key="5">
    <source>
        <dbReference type="EMBL" id="CAK6958368.1"/>
    </source>
</evidence>
<comment type="caution">
    <text evidence="5">The sequence shown here is derived from an EMBL/GenBank/DDBJ whole genome shotgun (WGS) entry which is preliminary data.</text>
</comment>
<comment type="similarity">
    <text evidence="1">Belongs to the gamma-glutamyltransferase family.</text>
</comment>
<comment type="catalytic activity">
    <reaction evidence="3">
        <text>an N-terminal (5-L-glutamyl)-[peptide] + an alpha-amino acid = 5-L-glutamyl amino acid + an N-terminal L-alpha-aminoacyl-[peptide]</text>
        <dbReference type="Rhea" id="RHEA:23904"/>
        <dbReference type="Rhea" id="RHEA-COMP:9780"/>
        <dbReference type="Rhea" id="RHEA-COMP:9795"/>
        <dbReference type="ChEBI" id="CHEBI:77644"/>
        <dbReference type="ChEBI" id="CHEBI:78597"/>
        <dbReference type="ChEBI" id="CHEBI:78599"/>
        <dbReference type="ChEBI" id="CHEBI:78608"/>
        <dbReference type="EC" id="2.3.2.2"/>
    </reaction>
</comment>
<dbReference type="GO" id="GO:0006751">
    <property type="term" value="P:glutathione catabolic process"/>
    <property type="evidence" value="ECO:0007669"/>
    <property type="project" value="UniProtKB-UniRule"/>
</dbReference>
<keyword evidence="3" id="KW-0472">Membrane</keyword>
<dbReference type="EMBL" id="CAWUFR010000033">
    <property type="protein sequence ID" value="CAK6958368.1"/>
    <property type="molecule type" value="Genomic_DNA"/>
</dbReference>
<comment type="function">
    <text evidence="3">Cleaves the gamma-glutamyl peptide bond of glutathione and glutathione conjugates.</text>
</comment>
<dbReference type="InterPro" id="IPR043138">
    <property type="entry name" value="GGT_lsub"/>
</dbReference>
<feature type="compositionally biased region" description="Polar residues" evidence="4">
    <location>
        <begin position="21"/>
        <end position="39"/>
    </location>
</feature>
<gene>
    <name evidence="5" type="ORF">FSCOSCO3_A003803</name>
</gene>